<gene>
    <name evidence="1" type="ORF">KPL71_020750</name>
</gene>
<evidence type="ECO:0000313" key="1">
    <source>
        <dbReference type="EMBL" id="KAH9714674.1"/>
    </source>
</evidence>
<dbReference type="Proteomes" id="UP000829398">
    <property type="component" value="Chromosome 7"/>
</dbReference>
<comment type="caution">
    <text evidence="1">The sequence shown here is derived from an EMBL/GenBank/DDBJ whole genome shotgun (WGS) entry which is preliminary data.</text>
</comment>
<dbReference type="EMBL" id="CM039176">
    <property type="protein sequence ID" value="KAH9714674.1"/>
    <property type="molecule type" value="Genomic_DNA"/>
</dbReference>
<evidence type="ECO:0000313" key="2">
    <source>
        <dbReference type="Proteomes" id="UP000829398"/>
    </source>
</evidence>
<proteinExistence type="predicted"/>
<keyword evidence="2" id="KW-1185">Reference proteome</keyword>
<accession>A0ACB8JAC4</accession>
<name>A0ACB8JAC4_CITSI</name>
<sequence length="402" mass="45237">MFSVYYRWNTHADLYGTSVLNSEFDMSDSNTSSGNGNNKTQKRNLPSWMTSSENESNSHGKKPTDTDENEENQKDEKTKQAKGRDKAHNGSSLASSSRANNFSKLLEGVVFVLSGFVNPERSTLRSRAIEMGADYQADWNSNCTLLVCAFPNTPKFRQVEADCGTIVSKEWILECYNQKKLVDIDSYLMHAGKPWRKSYISHKTSQEGSPPRKCPKVEKQSPSRPTSFTSSKSKASNPSKEKFSPSELKKWAADDLKKTISWLESQEEKPEQSEIKQIAAEGILTCLQDAIDSLEQNQDIQQITEQWQCVPRVVEELAKLEGTEKVPASPSKKDLCKRAKACKKIYEEELGKLDNETREKTTQRAKDGRNKATSSDAAGYDSEETIEMTEEEIDLAYKSITS</sequence>
<reference evidence="2" key="1">
    <citation type="journal article" date="2023" name="Hortic. Res.">
        <title>A chromosome-level phased genome enabling allele-level studies in sweet orange: a case study on citrus Huanglongbing tolerance.</title>
        <authorList>
            <person name="Wu B."/>
            <person name="Yu Q."/>
            <person name="Deng Z."/>
            <person name="Duan Y."/>
            <person name="Luo F."/>
            <person name="Gmitter F. Jr."/>
        </authorList>
    </citation>
    <scope>NUCLEOTIDE SEQUENCE [LARGE SCALE GENOMIC DNA]</scope>
    <source>
        <strain evidence="2">cv. Valencia</strain>
    </source>
</reference>
<organism evidence="1 2">
    <name type="scientific">Citrus sinensis</name>
    <name type="common">Sweet orange</name>
    <name type="synonym">Citrus aurantium var. sinensis</name>
    <dbReference type="NCBI Taxonomy" id="2711"/>
    <lineage>
        <taxon>Eukaryota</taxon>
        <taxon>Viridiplantae</taxon>
        <taxon>Streptophyta</taxon>
        <taxon>Embryophyta</taxon>
        <taxon>Tracheophyta</taxon>
        <taxon>Spermatophyta</taxon>
        <taxon>Magnoliopsida</taxon>
        <taxon>eudicotyledons</taxon>
        <taxon>Gunneridae</taxon>
        <taxon>Pentapetalae</taxon>
        <taxon>rosids</taxon>
        <taxon>malvids</taxon>
        <taxon>Sapindales</taxon>
        <taxon>Rutaceae</taxon>
        <taxon>Aurantioideae</taxon>
        <taxon>Citrus</taxon>
    </lineage>
</organism>
<protein>
    <submittedName>
        <fullName evidence="1">DNA-repair protein XRCC1</fullName>
    </submittedName>
</protein>